<gene>
    <name evidence="9" type="primary">Dwil\GK17497</name>
    <name evidence="9" type="ORF">Dwil_GK17497</name>
</gene>
<accession>B4MMJ5</accession>
<keyword evidence="4 8" id="KW-1133">Transmembrane helix</keyword>
<dbReference type="GO" id="GO:0004984">
    <property type="term" value="F:olfactory receptor activity"/>
    <property type="evidence" value="ECO:0007669"/>
    <property type="project" value="EnsemblMetazoa"/>
</dbReference>
<name>B4MMJ5_DROWI</name>
<feature type="transmembrane region" description="Helical" evidence="8">
    <location>
        <begin position="623"/>
        <end position="648"/>
    </location>
</feature>
<keyword evidence="10" id="KW-1185">Reference proteome</keyword>
<dbReference type="Gene3D" id="3.40.190.10">
    <property type="entry name" value="Periplasmic binding protein-like II"/>
    <property type="match status" value="1"/>
</dbReference>
<organism evidence="9 10">
    <name type="scientific">Drosophila willistoni</name>
    <name type="common">Fruit fly</name>
    <dbReference type="NCBI Taxonomy" id="7260"/>
    <lineage>
        <taxon>Eukaryota</taxon>
        <taxon>Metazoa</taxon>
        <taxon>Ecdysozoa</taxon>
        <taxon>Arthropoda</taxon>
        <taxon>Hexapoda</taxon>
        <taxon>Insecta</taxon>
        <taxon>Pterygota</taxon>
        <taxon>Neoptera</taxon>
        <taxon>Endopterygota</taxon>
        <taxon>Diptera</taxon>
        <taxon>Brachycera</taxon>
        <taxon>Muscomorpha</taxon>
        <taxon>Ephydroidea</taxon>
        <taxon>Drosophilidae</taxon>
        <taxon>Drosophila</taxon>
        <taxon>Sophophora</taxon>
    </lineage>
</organism>
<evidence type="ECO:0000256" key="3">
    <source>
        <dbReference type="ARBA" id="ARBA00022692"/>
    </source>
</evidence>
<dbReference type="GO" id="GO:0071683">
    <property type="term" value="C:sensory dendrite"/>
    <property type="evidence" value="ECO:0007669"/>
    <property type="project" value="EnsemblMetazoa"/>
</dbReference>
<evidence type="ECO:0000313" key="10">
    <source>
        <dbReference type="Proteomes" id="UP000007798"/>
    </source>
</evidence>
<dbReference type="STRING" id="7260.B4MMJ5"/>
<evidence type="ECO:0008006" key="11">
    <source>
        <dbReference type="Google" id="ProtNLM"/>
    </source>
</evidence>
<comment type="subcellular location">
    <subcellularLocation>
        <location evidence="1">Cell membrane</location>
        <topology evidence="1">Multi-pass membrane protein</topology>
    </subcellularLocation>
</comment>
<dbReference type="GO" id="GO:0043235">
    <property type="term" value="C:receptor complex"/>
    <property type="evidence" value="ECO:0007669"/>
    <property type="project" value="EnsemblMetazoa"/>
</dbReference>
<evidence type="ECO:0000313" key="9">
    <source>
        <dbReference type="EMBL" id="EDW73340.2"/>
    </source>
</evidence>
<feature type="transmembrane region" description="Helical" evidence="8">
    <location>
        <begin position="356"/>
        <end position="376"/>
    </location>
</feature>
<proteinExistence type="predicted"/>
<evidence type="ECO:0000256" key="1">
    <source>
        <dbReference type="ARBA" id="ARBA00004651"/>
    </source>
</evidence>
<feature type="transmembrane region" description="Helical" evidence="8">
    <location>
        <begin position="433"/>
        <end position="457"/>
    </location>
</feature>
<keyword evidence="2" id="KW-1003">Cell membrane</keyword>
<dbReference type="HOGENOM" id="CLU_025015_2_0_1"/>
<dbReference type="AlphaFoldDB" id="B4MMJ5"/>
<keyword evidence="3 8" id="KW-0812">Transmembrane</keyword>
<evidence type="ECO:0000256" key="4">
    <source>
        <dbReference type="ARBA" id="ARBA00022989"/>
    </source>
</evidence>
<keyword evidence="5 8" id="KW-0472">Membrane</keyword>
<dbReference type="EMBL" id="CH963847">
    <property type="protein sequence ID" value="EDW73340.2"/>
    <property type="molecule type" value="Genomic_DNA"/>
</dbReference>
<dbReference type="Proteomes" id="UP000007798">
    <property type="component" value="Unassembled WGS sequence"/>
</dbReference>
<evidence type="ECO:0000256" key="8">
    <source>
        <dbReference type="SAM" id="Phobius"/>
    </source>
</evidence>
<dbReference type="GO" id="GO:0005886">
    <property type="term" value="C:plasma membrane"/>
    <property type="evidence" value="ECO:0007669"/>
    <property type="project" value="UniProtKB-SubCell"/>
</dbReference>
<evidence type="ECO:0000256" key="7">
    <source>
        <dbReference type="ARBA" id="ARBA00023180"/>
    </source>
</evidence>
<keyword evidence="6" id="KW-0675">Receptor</keyword>
<keyword evidence="7" id="KW-0325">Glycoprotein</keyword>
<sequence>MLVLATYWSTVLTYLAKEYLLDSTYTTCILWHSEFDFKLDTYVPLAMVIMNAQTWHNDDDDNLIYKMKREEFTERGIPYNNWILTLTVALERNHCESFIVFQEQISEFAHYFYNASIYSIWRSTRSRFIFAYTNELFEDEVVYFNDYIFHDQPHILLVNAEYLNSSIFHIKTNRFVGPRDFKDNPESVNLYTLQLYDALNQEIMWQSDDTLSSKLQNLQGREMVIGVFDYEPFMVVTYEGQPKFYDRALDKPQVAIDGTDIRLMLIFCERYNCTIQADTTETSDWGYVYPNATGLGLVGMIMDRRNDFGIGGMYLWLEAYQTLDMTHFLGRSAVTCLVPSPNRRINWALPLEPFQAMLWLSVMLCLVMESLALAIARRFEDTMVTGKTGSSQGWQGWAKSIQFACVSTLKLFVNQSTSYITVSYTLRTILLASYMIDIILTTLYGGGLAAILTLPSFEEAADSRQRLYQHKLTWTGTSQVWITTIDSKSADPVLMGIMNQFRVYEASKIASYSRSEEMAFVLERVQFGHLANSEPIPNDALDRLKLMVDDIYFSLTVAYVPRLWPFLNVYNDYILAWHSSGFDKYWEWKIAADYMSAHRQNRMLGSQKLNLNLGPVKLGLDNFIGLIMLWLMGMVCSLLAFLAELWCISGQKNLPKQSNNQN</sequence>
<evidence type="ECO:0000256" key="5">
    <source>
        <dbReference type="ARBA" id="ARBA00023136"/>
    </source>
</evidence>
<dbReference type="eggNOG" id="ENOG502S0WT">
    <property type="taxonomic scope" value="Eukaryota"/>
</dbReference>
<protein>
    <recommendedName>
        <fullName evidence="11">Ionotropic glutamate receptor C-terminal domain-containing protein</fullName>
    </recommendedName>
</protein>
<dbReference type="Gene3D" id="1.10.287.70">
    <property type="match status" value="1"/>
</dbReference>
<dbReference type="InParanoid" id="B4MMJ5"/>
<evidence type="ECO:0000256" key="2">
    <source>
        <dbReference type="ARBA" id="ARBA00022475"/>
    </source>
</evidence>
<dbReference type="PANTHER" id="PTHR42643:SF40">
    <property type="entry name" value="IONOTROPIC RECEPTOR 41A-RELATED"/>
    <property type="match status" value="1"/>
</dbReference>
<dbReference type="PANTHER" id="PTHR42643">
    <property type="entry name" value="IONOTROPIC RECEPTOR 20A-RELATED"/>
    <property type="match status" value="1"/>
</dbReference>
<dbReference type="InterPro" id="IPR052192">
    <property type="entry name" value="Insect_Ionotropic_Sensory_Rcpt"/>
</dbReference>
<reference evidence="9 10" key="1">
    <citation type="journal article" date="2007" name="Nature">
        <title>Evolution of genes and genomes on the Drosophila phylogeny.</title>
        <authorList>
            <consortium name="Drosophila 12 Genomes Consortium"/>
            <person name="Clark A.G."/>
            <person name="Eisen M.B."/>
            <person name="Smith D.R."/>
            <person name="Bergman C.M."/>
            <person name="Oliver B."/>
            <person name="Markow T.A."/>
            <person name="Kaufman T.C."/>
            <person name="Kellis M."/>
            <person name="Gelbart W."/>
            <person name="Iyer V.N."/>
            <person name="Pollard D.A."/>
            <person name="Sackton T.B."/>
            <person name="Larracuente A.M."/>
            <person name="Singh N.D."/>
            <person name="Abad J.P."/>
            <person name="Abt D.N."/>
            <person name="Adryan B."/>
            <person name="Aguade M."/>
            <person name="Akashi H."/>
            <person name="Anderson W.W."/>
            <person name="Aquadro C.F."/>
            <person name="Ardell D.H."/>
            <person name="Arguello R."/>
            <person name="Artieri C.G."/>
            <person name="Barbash D.A."/>
            <person name="Barker D."/>
            <person name="Barsanti P."/>
            <person name="Batterham P."/>
            <person name="Batzoglou S."/>
            <person name="Begun D."/>
            <person name="Bhutkar A."/>
            <person name="Blanco E."/>
            <person name="Bosak S.A."/>
            <person name="Bradley R.K."/>
            <person name="Brand A.D."/>
            <person name="Brent M.R."/>
            <person name="Brooks A.N."/>
            <person name="Brown R.H."/>
            <person name="Butlin R.K."/>
            <person name="Caggese C."/>
            <person name="Calvi B.R."/>
            <person name="Bernardo de Carvalho A."/>
            <person name="Caspi A."/>
            <person name="Castrezana S."/>
            <person name="Celniker S.E."/>
            <person name="Chang J.L."/>
            <person name="Chapple C."/>
            <person name="Chatterji S."/>
            <person name="Chinwalla A."/>
            <person name="Civetta A."/>
            <person name="Clifton S.W."/>
            <person name="Comeron J.M."/>
            <person name="Costello J.C."/>
            <person name="Coyne J.A."/>
            <person name="Daub J."/>
            <person name="David R.G."/>
            <person name="Delcher A.L."/>
            <person name="Delehaunty K."/>
            <person name="Do C.B."/>
            <person name="Ebling H."/>
            <person name="Edwards K."/>
            <person name="Eickbush T."/>
            <person name="Evans J.D."/>
            <person name="Filipski A."/>
            <person name="Findeiss S."/>
            <person name="Freyhult E."/>
            <person name="Fulton L."/>
            <person name="Fulton R."/>
            <person name="Garcia A.C."/>
            <person name="Gardiner A."/>
            <person name="Garfield D.A."/>
            <person name="Garvin B.E."/>
            <person name="Gibson G."/>
            <person name="Gilbert D."/>
            <person name="Gnerre S."/>
            <person name="Godfrey J."/>
            <person name="Good R."/>
            <person name="Gotea V."/>
            <person name="Gravely B."/>
            <person name="Greenberg A.J."/>
            <person name="Griffiths-Jones S."/>
            <person name="Gross S."/>
            <person name="Guigo R."/>
            <person name="Gustafson E.A."/>
            <person name="Haerty W."/>
            <person name="Hahn M.W."/>
            <person name="Halligan D.L."/>
            <person name="Halpern A.L."/>
            <person name="Halter G.M."/>
            <person name="Han M.V."/>
            <person name="Heger A."/>
            <person name="Hillier L."/>
            <person name="Hinrichs A.S."/>
            <person name="Holmes I."/>
            <person name="Hoskins R.A."/>
            <person name="Hubisz M.J."/>
            <person name="Hultmark D."/>
            <person name="Huntley M.A."/>
            <person name="Jaffe D.B."/>
            <person name="Jagadeeshan S."/>
            <person name="Jeck W.R."/>
            <person name="Johnson J."/>
            <person name="Jones C.D."/>
            <person name="Jordan W.C."/>
            <person name="Karpen G.H."/>
            <person name="Kataoka E."/>
            <person name="Keightley P.D."/>
            <person name="Kheradpour P."/>
            <person name="Kirkness E.F."/>
            <person name="Koerich L.B."/>
            <person name="Kristiansen K."/>
            <person name="Kudrna D."/>
            <person name="Kulathinal R.J."/>
            <person name="Kumar S."/>
            <person name="Kwok R."/>
            <person name="Lander E."/>
            <person name="Langley C.H."/>
            <person name="Lapoint R."/>
            <person name="Lazzaro B.P."/>
            <person name="Lee S.J."/>
            <person name="Levesque L."/>
            <person name="Li R."/>
            <person name="Lin C.F."/>
            <person name="Lin M.F."/>
            <person name="Lindblad-Toh K."/>
            <person name="Llopart A."/>
            <person name="Long M."/>
            <person name="Low L."/>
            <person name="Lozovsky E."/>
            <person name="Lu J."/>
            <person name="Luo M."/>
            <person name="Machado C.A."/>
            <person name="Makalowski W."/>
            <person name="Marzo M."/>
            <person name="Matsuda M."/>
            <person name="Matzkin L."/>
            <person name="McAllister B."/>
            <person name="McBride C.S."/>
            <person name="McKernan B."/>
            <person name="McKernan K."/>
            <person name="Mendez-Lago M."/>
            <person name="Minx P."/>
            <person name="Mollenhauer M.U."/>
            <person name="Montooth K."/>
            <person name="Mount S.M."/>
            <person name="Mu X."/>
            <person name="Myers E."/>
            <person name="Negre B."/>
            <person name="Newfeld S."/>
            <person name="Nielsen R."/>
            <person name="Noor M.A."/>
            <person name="O'Grady P."/>
            <person name="Pachter L."/>
            <person name="Papaceit M."/>
            <person name="Parisi M.J."/>
            <person name="Parisi M."/>
            <person name="Parts L."/>
            <person name="Pedersen J.S."/>
            <person name="Pesole G."/>
            <person name="Phillippy A.M."/>
            <person name="Ponting C.P."/>
            <person name="Pop M."/>
            <person name="Porcelli D."/>
            <person name="Powell J.R."/>
            <person name="Prohaska S."/>
            <person name="Pruitt K."/>
            <person name="Puig M."/>
            <person name="Quesneville H."/>
            <person name="Ram K.R."/>
            <person name="Rand D."/>
            <person name="Rasmussen M.D."/>
            <person name="Reed L.K."/>
            <person name="Reenan R."/>
            <person name="Reily A."/>
            <person name="Remington K.A."/>
            <person name="Rieger T.T."/>
            <person name="Ritchie M.G."/>
            <person name="Robin C."/>
            <person name="Rogers Y.H."/>
            <person name="Rohde C."/>
            <person name="Rozas J."/>
            <person name="Rubenfield M.J."/>
            <person name="Ruiz A."/>
            <person name="Russo S."/>
            <person name="Salzberg S.L."/>
            <person name="Sanchez-Gracia A."/>
            <person name="Saranga D.J."/>
            <person name="Sato H."/>
            <person name="Schaeffer S.W."/>
            <person name="Schatz M.C."/>
            <person name="Schlenke T."/>
            <person name="Schwartz R."/>
            <person name="Segarra C."/>
            <person name="Singh R.S."/>
            <person name="Sirot L."/>
            <person name="Sirota M."/>
            <person name="Sisneros N.B."/>
            <person name="Smith C.D."/>
            <person name="Smith T.F."/>
            <person name="Spieth J."/>
            <person name="Stage D.E."/>
            <person name="Stark A."/>
            <person name="Stephan W."/>
            <person name="Strausberg R.L."/>
            <person name="Strempel S."/>
            <person name="Sturgill D."/>
            <person name="Sutton G."/>
            <person name="Sutton G.G."/>
            <person name="Tao W."/>
            <person name="Teichmann S."/>
            <person name="Tobari Y.N."/>
            <person name="Tomimura Y."/>
            <person name="Tsolas J.M."/>
            <person name="Valente V.L."/>
            <person name="Venter E."/>
            <person name="Venter J.C."/>
            <person name="Vicario S."/>
            <person name="Vieira F.G."/>
            <person name="Vilella A.J."/>
            <person name="Villasante A."/>
            <person name="Walenz B."/>
            <person name="Wang J."/>
            <person name="Wasserman M."/>
            <person name="Watts T."/>
            <person name="Wilson D."/>
            <person name="Wilson R.K."/>
            <person name="Wing R.A."/>
            <person name="Wolfner M.F."/>
            <person name="Wong A."/>
            <person name="Wong G.K."/>
            <person name="Wu C.I."/>
            <person name="Wu G."/>
            <person name="Yamamoto D."/>
            <person name="Yang H.P."/>
            <person name="Yang S.P."/>
            <person name="Yorke J.A."/>
            <person name="Yoshida K."/>
            <person name="Zdobnov E."/>
            <person name="Zhang P."/>
            <person name="Zhang Y."/>
            <person name="Zimin A.V."/>
            <person name="Baldwin J."/>
            <person name="Abdouelleil A."/>
            <person name="Abdulkadir J."/>
            <person name="Abebe A."/>
            <person name="Abera B."/>
            <person name="Abreu J."/>
            <person name="Acer S.C."/>
            <person name="Aftuck L."/>
            <person name="Alexander A."/>
            <person name="An P."/>
            <person name="Anderson E."/>
            <person name="Anderson S."/>
            <person name="Arachi H."/>
            <person name="Azer M."/>
            <person name="Bachantsang P."/>
            <person name="Barry A."/>
            <person name="Bayul T."/>
            <person name="Berlin A."/>
            <person name="Bessette D."/>
            <person name="Bloom T."/>
            <person name="Blye J."/>
            <person name="Boguslavskiy L."/>
            <person name="Bonnet C."/>
            <person name="Boukhgalter B."/>
            <person name="Bourzgui I."/>
            <person name="Brown A."/>
            <person name="Cahill P."/>
            <person name="Channer S."/>
            <person name="Cheshatsang Y."/>
            <person name="Chuda L."/>
            <person name="Citroen M."/>
            <person name="Collymore A."/>
            <person name="Cooke P."/>
            <person name="Costello M."/>
            <person name="D'Aco K."/>
            <person name="Daza R."/>
            <person name="De Haan G."/>
            <person name="DeGray S."/>
            <person name="DeMaso C."/>
            <person name="Dhargay N."/>
            <person name="Dooley K."/>
            <person name="Dooley E."/>
            <person name="Doricent M."/>
            <person name="Dorje P."/>
            <person name="Dorjee K."/>
            <person name="Dupes A."/>
            <person name="Elong R."/>
            <person name="Falk J."/>
            <person name="Farina A."/>
            <person name="Faro S."/>
            <person name="Ferguson D."/>
            <person name="Fisher S."/>
            <person name="Foley C.D."/>
            <person name="Franke A."/>
            <person name="Friedrich D."/>
            <person name="Gadbois L."/>
            <person name="Gearin G."/>
            <person name="Gearin C.R."/>
            <person name="Giannoukos G."/>
            <person name="Goode T."/>
            <person name="Graham J."/>
            <person name="Grandbois E."/>
            <person name="Grewal S."/>
            <person name="Gyaltsen K."/>
            <person name="Hafez N."/>
            <person name="Hagos B."/>
            <person name="Hall J."/>
            <person name="Henson C."/>
            <person name="Hollinger A."/>
            <person name="Honan T."/>
            <person name="Huard M.D."/>
            <person name="Hughes L."/>
            <person name="Hurhula B."/>
            <person name="Husby M.E."/>
            <person name="Kamat A."/>
            <person name="Kanga B."/>
            <person name="Kashin S."/>
            <person name="Khazanovich D."/>
            <person name="Kisner P."/>
            <person name="Lance K."/>
            <person name="Lara M."/>
            <person name="Lee W."/>
            <person name="Lennon N."/>
            <person name="Letendre F."/>
            <person name="LeVine R."/>
            <person name="Lipovsky A."/>
            <person name="Liu X."/>
            <person name="Liu J."/>
            <person name="Liu S."/>
            <person name="Lokyitsang T."/>
            <person name="Lokyitsang Y."/>
            <person name="Lubonja R."/>
            <person name="Lui A."/>
            <person name="MacDonald P."/>
            <person name="Magnisalis V."/>
            <person name="Maru K."/>
            <person name="Matthews C."/>
            <person name="McCusker W."/>
            <person name="McDonough S."/>
            <person name="Mehta T."/>
            <person name="Meldrim J."/>
            <person name="Meneus L."/>
            <person name="Mihai O."/>
            <person name="Mihalev A."/>
            <person name="Mihova T."/>
            <person name="Mittelman R."/>
            <person name="Mlenga V."/>
            <person name="Montmayeur A."/>
            <person name="Mulrain L."/>
            <person name="Navidi A."/>
            <person name="Naylor J."/>
            <person name="Negash T."/>
            <person name="Nguyen T."/>
            <person name="Nguyen N."/>
            <person name="Nicol R."/>
            <person name="Norbu C."/>
            <person name="Norbu N."/>
            <person name="Novod N."/>
            <person name="O'Neill B."/>
            <person name="Osman S."/>
            <person name="Markiewicz E."/>
            <person name="Oyono O.L."/>
            <person name="Patti C."/>
            <person name="Phunkhang P."/>
            <person name="Pierre F."/>
            <person name="Priest M."/>
            <person name="Raghuraman S."/>
            <person name="Rege F."/>
            <person name="Reyes R."/>
            <person name="Rise C."/>
            <person name="Rogov P."/>
            <person name="Ross K."/>
            <person name="Ryan E."/>
            <person name="Settipalli S."/>
            <person name="Shea T."/>
            <person name="Sherpa N."/>
            <person name="Shi L."/>
            <person name="Shih D."/>
            <person name="Sparrow T."/>
            <person name="Spaulding J."/>
            <person name="Stalker J."/>
            <person name="Stange-Thomann N."/>
            <person name="Stavropoulos S."/>
            <person name="Stone C."/>
            <person name="Strader C."/>
            <person name="Tesfaye S."/>
            <person name="Thomson T."/>
            <person name="Thoulutsang Y."/>
            <person name="Thoulutsang D."/>
            <person name="Topham K."/>
            <person name="Topping I."/>
            <person name="Tsamla T."/>
            <person name="Vassiliev H."/>
            <person name="Vo A."/>
            <person name="Wangchuk T."/>
            <person name="Wangdi T."/>
            <person name="Weiand M."/>
            <person name="Wilkinson J."/>
            <person name="Wilson A."/>
            <person name="Yadav S."/>
            <person name="Young G."/>
            <person name="Yu Q."/>
            <person name="Zembek L."/>
            <person name="Zhong D."/>
            <person name="Zimmer A."/>
            <person name="Zwirko Z."/>
            <person name="Jaffe D.B."/>
            <person name="Alvarez P."/>
            <person name="Brockman W."/>
            <person name="Butler J."/>
            <person name="Chin C."/>
            <person name="Gnerre S."/>
            <person name="Grabherr M."/>
            <person name="Kleber M."/>
            <person name="Mauceli E."/>
            <person name="MacCallum I."/>
        </authorList>
    </citation>
    <scope>NUCLEOTIDE SEQUENCE [LARGE SCALE GENOMIC DNA]</scope>
    <source>
        <strain evidence="10">Tucson 14030-0811.24</strain>
    </source>
</reference>
<dbReference type="OrthoDB" id="8182981at2759"/>
<dbReference type="SUPFAM" id="SSF53850">
    <property type="entry name" value="Periplasmic binding protein-like II"/>
    <property type="match status" value="1"/>
</dbReference>
<evidence type="ECO:0000256" key="6">
    <source>
        <dbReference type="ARBA" id="ARBA00023170"/>
    </source>
</evidence>